<evidence type="ECO:0000313" key="1">
    <source>
        <dbReference type="Proteomes" id="UP000694867"/>
    </source>
</evidence>
<dbReference type="PANTHER" id="PTHR45786:SF74">
    <property type="entry name" value="ATP-DEPENDENT DNA HELICASE"/>
    <property type="match status" value="1"/>
</dbReference>
<evidence type="ECO:0000313" key="2">
    <source>
        <dbReference type="RefSeq" id="XP_018496845.1"/>
    </source>
</evidence>
<sequence>MTSFGATGIIRESFIPTFKIQGQVYHRHGSLLPLPETDHQFPQICFMGNVEEQVDQRCRIHTGTDREIVAFLQKLFHQHSTMVKLFMIALERMPPDDYVVVIGADKTPAGEHEKRFNAPTINGVAIVIVGEEFKSGDIILHRRNGDLQRVSETHQSHDALQYPILFWQGDDGYYFNIKMRNPGTGEETDKKDALIYLEQDLAEWSDKEGHSYEFTSLTISK</sequence>
<dbReference type="RefSeq" id="XP_018496845.1">
    <property type="nucleotide sequence ID" value="XM_018641329.1"/>
</dbReference>
<dbReference type="Proteomes" id="UP000694867">
    <property type="component" value="Unplaced"/>
</dbReference>
<accession>A0AAJ7L5Z6</accession>
<reference evidence="2" key="1">
    <citation type="submission" date="2025-08" db="UniProtKB">
        <authorList>
            <consortium name="RefSeq"/>
        </authorList>
    </citation>
    <scope>IDENTIFICATION</scope>
</reference>
<keyword evidence="1" id="KW-1185">Reference proteome</keyword>
<organism evidence="1 2">
    <name type="scientific">Galendromus occidentalis</name>
    <name type="common">western predatory mite</name>
    <dbReference type="NCBI Taxonomy" id="34638"/>
    <lineage>
        <taxon>Eukaryota</taxon>
        <taxon>Metazoa</taxon>
        <taxon>Ecdysozoa</taxon>
        <taxon>Arthropoda</taxon>
        <taxon>Chelicerata</taxon>
        <taxon>Arachnida</taxon>
        <taxon>Acari</taxon>
        <taxon>Parasitiformes</taxon>
        <taxon>Mesostigmata</taxon>
        <taxon>Gamasina</taxon>
        <taxon>Phytoseioidea</taxon>
        <taxon>Phytoseiidae</taxon>
        <taxon>Typhlodrominae</taxon>
        <taxon>Galendromus</taxon>
    </lineage>
</organism>
<dbReference type="GeneID" id="108864893"/>
<name>A0AAJ7L5Z6_9ACAR</name>
<proteinExistence type="predicted"/>
<dbReference type="KEGG" id="goe:108864893"/>
<gene>
    <name evidence="2" type="primary">LOC108864893</name>
</gene>
<dbReference type="AlphaFoldDB" id="A0AAJ7L5Z6"/>
<protein>
    <submittedName>
        <fullName evidence="2">Uncharacterized protein LOC108864893</fullName>
    </submittedName>
</protein>
<dbReference type="PANTHER" id="PTHR45786">
    <property type="entry name" value="DNA BINDING PROTEIN-LIKE"/>
    <property type="match status" value="1"/>
</dbReference>